<evidence type="ECO:0000256" key="1">
    <source>
        <dbReference type="SAM" id="MobiDB-lite"/>
    </source>
</evidence>
<dbReference type="RefSeq" id="WP_145769033.1">
    <property type="nucleotide sequence ID" value="NZ_LR778301.1"/>
</dbReference>
<evidence type="ECO:0000256" key="2">
    <source>
        <dbReference type="SAM" id="SignalP"/>
    </source>
</evidence>
<organism evidence="3 4">
    <name type="scientific">Denitratisoma oestradiolicum</name>
    <dbReference type="NCBI Taxonomy" id="311182"/>
    <lineage>
        <taxon>Bacteria</taxon>
        <taxon>Pseudomonadati</taxon>
        <taxon>Pseudomonadota</taxon>
        <taxon>Betaproteobacteria</taxon>
        <taxon>Nitrosomonadales</taxon>
        <taxon>Sterolibacteriaceae</taxon>
        <taxon>Denitratisoma</taxon>
    </lineage>
</organism>
<proteinExistence type="predicted"/>
<keyword evidence="4" id="KW-1185">Reference proteome</keyword>
<dbReference type="EMBL" id="LR778301">
    <property type="protein sequence ID" value="CAB1369025.1"/>
    <property type="molecule type" value="Genomic_DNA"/>
</dbReference>
<gene>
    <name evidence="3" type="ORF">DENOEST_1860</name>
</gene>
<feature type="compositionally biased region" description="Basic residues" evidence="1">
    <location>
        <begin position="77"/>
        <end position="87"/>
    </location>
</feature>
<dbReference type="AlphaFoldDB" id="A0A6S6XXH2"/>
<evidence type="ECO:0000313" key="3">
    <source>
        <dbReference type="EMBL" id="CAB1369025.1"/>
    </source>
</evidence>
<keyword evidence="2" id="KW-0732">Signal</keyword>
<feature type="signal peptide" evidence="2">
    <location>
        <begin position="1"/>
        <end position="24"/>
    </location>
</feature>
<feature type="chain" id="PRO_5043680567" description="Pentapeptide MXKDX repeat protein" evidence="2">
    <location>
        <begin position="25"/>
        <end position="87"/>
    </location>
</feature>
<feature type="compositionally biased region" description="Basic and acidic residues" evidence="1">
    <location>
        <begin position="67"/>
        <end position="76"/>
    </location>
</feature>
<protein>
    <recommendedName>
        <fullName evidence="5">Pentapeptide MXKDX repeat protein</fullName>
    </recommendedName>
</protein>
<name>A0A6S6XXH2_9PROT</name>
<dbReference type="KEGG" id="doe:DENOEST_1860"/>
<feature type="region of interest" description="Disordered" evidence="1">
    <location>
        <begin position="23"/>
        <end position="87"/>
    </location>
</feature>
<reference evidence="3 4" key="1">
    <citation type="submission" date="2020-03" db="EMBL/GenBank/DDBJ databases">
        <authorList>
            <consortium name="Genoscope - CEA"/>
            <person name="William W."/>
        </authorList>
    </citation>
    <scope>NUCLEOTIDE SEQUENCE [LARGE SCALE GENOMIC DNA]</scope>
    <source>
        <strain evidence="4">DSM 16959</strain>
    </source>
</reference>
<dbReference type="Proteomes" id="UP000515733">
    <property type="component" value="Chromosome"/>
</dbReference>
<evidence type="ECO:0000313" key="4">
    <source>
        <dbReference type="Proteomes" id="UP000515733"/>
    </source>
</evidence>
<sequence length="87" mass="9169">MKLKSILAASVLAALAALSINAQAASDTNTAVEAKTPPADMQGDKNMKPHSHMEEKTGVASKVASAEAKKPDPTKDKNRHLHPRDGK</sequence>
<feature type="compositionally biased region" description="Basic and acidic residues" evidence="1">
    <location>
        <begin position="42"/>
        <end position="57"/>
    </location>
</feature>
<evidence type="ECO:0008006" key="5">
    <source>
        <dbReference type="Google" id="ProtNLM"/>
    </source>
</evidence>
<accession>A0A6S6XXH2</accession>